<gene>
    <name evidence="5" type="ORF">CP977_02065</name>
    <name evidence="4" type="ORF">GCM10010497_21730</name>
</gene>
<dbReference type="InterPro" id="IPR050039">
    <property type="entry name" value="MAB_1171c-like"/>
</dbReference>
<evidence type="ECO:0000313" key="5">
    <source>
        <dbReference type="EMBL" id="QEV31101.1"/>
    </source>
</evidence>
<accession>A0AAV4KI73</accession>
<keyword evidence="2" id="KW-0812">Transmembrane</keyword>
<dbReference type="InterPro" id="IPR046675">
    <property type="entry name" value="DUF6545"/>
</dbReference>
<dbReference type="Proteomes" id="UP000326029">
    <property type="component" value="Chromosome"/>
</dbReference>
<dbReference type="GeneID" id="95452553"/>
<evidence type="ECO:0000313" key="7">
    <source>
        <dbReference type="Proteomes" id="UP000642014"/>
    </source>
</evidence>
<dbReference type="RefSeq" id="WP_062761055.1">
    <property type="nucleotide sequence ID" value="NZ_BMSJ01000003.1"/>
</dbReference>
<dbReference type="AlphaFoldDB" id="A0AAV4KI73"/>
<evidence type="ECO:0000256" key="2">
    <source>
        <dbReference type="SAM" id="Phobius"/>
    </source>
</evidence>
<evidence type="ECO:0000313" key="4">
    <source>
        <dbReference type="EMBL" id="GGR19257.1"/>
    </source>
</evidence>
<keyword evidence="6" id="KW-1185">Reference proteome</keyword>
<evidence type="ECO:0000313" key="6">
    <source>
        <dbReference type="Proteomes" id="UP000326029"/>
    </source>
</evidence>
<reference evidence="4 7" key="1">
    <citation type="journal article" date="2014" name="Int. J. Syst. Evol. Microbiol.">
        <title>Complete genome sequence of Corynebacterium casei LMG S-19264T (=DSM 44701T), isolated from a smear-ripened cheese.</title>
        <authorList>
            <consortium name="US DOE Joint Genome Institute (JGI-PGF)"/>
            <person name="Walter F."/>
            <person name="Albersmeier A."/>
            <person name="Kalinowski J."/>
            <person name="Ruckert C."/>
        </authorList>
    </citation>
    <scope>NUCLEOTIDE SEQUENCE [LARGE SCALE GENOMIC DNA]</scope>
    <source>
        <strain evidence="4 7">JCM 4205</strain>
    </source>
</reference>
<feature type="transmembrane region" description="Helical" evidence="2">
    <location>
        <begin position="73"/>
        <end position="93"/>
    </location>
</feature>
<feature type="transmembrane region" description="Helical" evidence="2">
    <location>
        <begin position="191"/>
        <end position="215"/>
    </location>
</feature>
<reference evidence="4" key="3">
    <citation type="submission" date="2023-08" db="EMBL/GenBank/DDBJ databases">
        <authorList>
            <person name="Sun Q."/>
            <person name="Ohkuma M."/>
        </authorList>
    </citation>
    <scope>NUCLEOTIDE SEQUENCE</scope>
    <source>
        <strain evidence="4">JCM 4205</strain>
    </source>
</reference>
<dbReference type="NCBIfam" id="NF042915">
    <property type="entry name" value="MAB_1171c_fam"/>
    <property type="match status" value="1"/>
</dbReference>
<feature type="transmembrane region" description="Helical" evidence="2">
    <location>
        <begin position="227"/>
        <end position="251"/>
    </location>
</feature>
<dbReference type="Proteomes" id="UP000642014">
    <property type="component" value="Unassembled WGS sequence"/>
</dbReference>
<dbReference type="EMBL" id="CP023693">
    <property type="protein sequence ID" value="QEV31101.1"/>
    <property type="molecule type" value="Genomic_DNA"/>
</dbReference>
<keyword evidence="2" id="KW-1133">Transmembrane helix</keyword>
<evidence type="ECO:0000259" key="3">
    <source>
        <dbReference type="Pfam" id="PF20182"/>
    </source>
</evidence>
<feature type="transmembrane region" description="Helical" evidence="2">
    <location>
        <begin position="35"/>
        <end position="53"/>
    </location>
</feature>
<name>A0AAV4KI73_9ACTN</name>
<feature type="transmembrane region" description="Helical" evidence="2">
    <location>
        <begin position="152"/>
        <end position="170"/>
    </location>
</feature>
<feature type="region of interest" description="Disordered" evidence="1">
    <location>
        <begin position="357"/>
        <end position="381"/>
    </location>
</feature>
<organism evidence="4 7">
    <name type="scientific">Streptomyces cinereoruber</name>
    <dbReference type="NCBI Taxonomy" id="67260"/>
    <lineage>
        <taxon>Bacteria</taxon>
        <taxon>Bacillati</taxon>
        <taxon>Actinomycetota</taxon>
        <taxon>Actinomycetes</taxon>
        <taxon>Kitasatosporales</taxon>
        <taxon>Streptomycetaceae</taxon>
        <taxon>Streptomyces</taxon>
    </lineage>
</organism>
<protein>
    <recommendedName>
        <fullName evidence="3">DUF6545 domain-containing protein</fullName>
    </recommendedName>
</protein>
<feature type="transmembrane region" description="Helical" evidence="2">
    <location>
        <begin position="113"/>
        <end position="132"/>
    </location>
</feature>
<keyword evidence="2" id="KW-0472">Membrane</keyword>
<sequence length="427" mass="45252">MSEHTTTAVYLAVAAINLLITVWKGMALLRERTATLALITLSFAVSVLVYAAASPAGYRGLGEATGRPSAATLPVYSGIVVCYAITHVLTVLWATTPSPRERAEVNRRARTWAGAYAGAIVAMAVAFGAADLDGHPADPLRFNTDFAEGRPLVLVFLTLFLTALSCATLNTARLARRTVPEDPNLRHAVRYFGVSMVICFGYVVCNAPAVLLASLGNHALDDVGTLGSLFGTVAAVLTGYGMTGAAVGAWLRERRDVKTLQPLWRLAVKDVDARLALDPGGAGLCLTHVRFTLHRRVVEILDGMRVLRAWSSADAAGAIGRHVEAAVPPLPAAERQAVVTAAVLRDAGLRLRAARAHAARTRQERPVPPDTPVARLPGDDTAASDERERLLLVAAHLDHPLVTSALRELRAGDAGPRGTSGDRTVVS</sequence>
<feature type="domain" description="DUF6545" evidence="3">
    <location>
        <begin position="249"/>
        <end position="397"/>
    </location>
</feature>
<feature type="transmembrane region" description="Helical" evidence="2">
    <location>
        <begin position="6"/>
        <end position="23"/>
    </location>
</feature>
<reference evidence="5 6" key="2">
    <citation type="submission" date="2017-09" db="EMBL/GenBank/DDBJ databases">
        <authorList>
            <person name="Lee N."/>
            <person name="Cho B.-K."/>
        </authorList>
    </citation>
    <scope>NUCLEOTIDE SEQUENCE [LARGE SCALE GENOMIC DNA]</scope>
    <source>
        <strain evidence="5 6">ATCC 19740</strain>
    </source>
</reference>
<dbReference type="EMBL" id="BMSJ01000003">
    <property type="protein sequence ID" value="GGR19257.1"/>
    <property type="molecule type" value="Genomic_DNA"/>
</dbReference>
<dbReference type="Pfam" id="PF20182">
    <property type="entry name" value="DUF6545"/>
    <property type="match status" value="1"/>
</dbReference>
<proteinExistence type="predicted"/>
<evidence type="ECO:0000256" key="1">
    <source>
        <dbReference type="SAM" id="MobiDB-lite"/>
    </source>
</evidence>